<evidence type="ECO:0000313" key="2">
    <source>
        <dbReference type="EMBL" id="RKO83546.1"/>
    </source>
</evidence>
<organism evidence="2 3">
    <name type="scientific">Blyttiomyces helicus</name>
    <dbReference type="NCBI Taxonomy" id="388810"/>
    <lineage>
        <taxon>Eukaryota</taxon>
        <taxon>Fungi</taxon>
        <taxon>Fungi incertae sedis</taxon>
        <taxon>Chytridiomycota</taxon>
        <taxon>Chytridiomycota incertae sedis</taxon>
        <taxon>Chytridiomycetes</taxon>
        <taxon>Chytridiomycetes incertae sedis</taxon>
        <taxon>Blyttiomyces</taxon>
    </lineage>
</organism>
<dbReference type="GO" id="GO:0005576">
    <property type="term" value="C:extracellular region"/>
    <property type="evidence" value="ECO:0007669"/>
    <property type="project" value="GOC"/>
</dbReference>
<proteinExistence type="predicted"/>
<dbReference type="InterPro" id="IPR055289">
    <property type="entry name" value="OFD1"/>
</dbReference>
<evidence type="ECO:0000256" key="1">
    <source>
        <dbReference type="SAM" id="Coils"/>
    </source>
</evidence>
<dbReference type="GO" id="GO:0060287">
    <property type="term" value="P:epithelial cilium movement involved in determination of left/right asymmetry"/>
    <property type="evidence" value="ECO:0007669"/>
    <property type="project" value="TreeGrafter"/>
</dbReference>
<sequence length="281" mass="33110">MQTEMQVEDYLEIKIRQADKDQSHRAQEQMKVAGMALEERMARYRQDVERGFKEEFEAQIAKFKEMELASLKIEERTKYQHDLAEARLEFEQKLAEARKGASAALDEERARLKEREKEMEQGNIELRQQILEQSNRAIMKETHLRNEADLQVKELQMEKDALSRRYEEAQAHLADFQNFKERYSNKMQEAMAQYKIDINREHAGVLSAVEIDKARIEAERVTIREREANVEKMMSQISASRQEAHEAREQVKELQKLLAGSKLEAEEAKQNIRELQLKART</sequence>
<gene>
    <name evidence="2" type="ORF">BDK51DRAFT_33451</name>
</gene>
<dbReference type="PANTHER" id="PTHR39063">
    <property type="entry name" value="ORAL-FACIAL-DIGITAL SYNDROME 1 PROTEIN HOMOLOG"/>
    <property type="match status" value="1"/>
</dbReference>
<evidence type="ECO:0000313" key="3">
    <source>
        <dbReference type="Proteomes" id="UP000269721"/>
    </source>
</evidence>
<dbReference type="PANTHER" id="PTHR39063:SF1">
    <property type="entry name" value="OFD1 CENTRIOLE AND CENTRIOLAR SATELLITE PROTEIN"/>
    <property type="match status" value="1"/>
</dbReference>
<reference evidence="3" key="1">
    <citation type="journal article" date="2018" name="Nat. Microbiol.">
        <title>Leveraging single-cell genomics to expand the fungal tree of life.</title>
        <authorList>
            <person name="Ahrendt S.R."/>
            <person name="Quandt C.A."/>
            <person name="Ciobanu D."/>
            <person name="Clum A."/>
            <person name="Salamov A."/>
            <person name="Andreopoulos B."/>
            <person name="Cheng J.F."/>
            <person name="Woyke T."/>
            <person name="Pelin A."/>
            <person name="Henrissat B."/>
            <person name="Reynolds N.K."/>
            <person name="Benny G.L."/>
            <person name="Smith M.E."/>
            <person name="James T.Y."/>
            <person name="Grigoriev I.V."/>
        </authorList>
    </citation>
    <scope>NUCLEOTIDE SEQUENCE [LARGE SCALE GENOMIC DNA]</scope>
</reference>
<keyword evidence="3" id="KW-1185">Reference proteome</keyword>
<dbReference type="GO" id="GO:0036064">
    <property type="term" value="C:ciliary basal body"/>
    <property type="evidence" value="ECO:0007669"/>
    <property type="project" value="TreeGrafter"/>
</dbReference>
<dbReference type="OrthoDB" id="206339at2759"/>
<dbReference type="EMBL" id="ML001113">
    <property type="protein sequence ID" value="RKO83546.1"/>
    <property type="molecule type" value="Genomic_DNA"/>
</dbReference>
<feature type="coiled-coil region" evidence="1">
    <location>
        <begin position="223"/>
        <end position="278"/>
    </location>
</feature>
<feature type="coiled-coil region" evidence="1">
    <location>
        <begin position="98"/>
        <end position="172"/>
    </location>
</feature>
<dbReference type="AlphaFoldDB" id="A0A4P9W0J5"/>
<protein>
    <submittedName>
        <fullName evidence="2">Uncharacterized protein</fullName>
    </submittedName>
</protein>
<name>A0A4P9W0J5_9FUNG</name>
<keyword evidence="1" id="KW-0175">Coiled coil</keyword>
<dbReference type="Proteomes" id="UP000269721">
    <property type="component" value="Unassembled WGS sequence"/>
</dbReference>
<accession>A0A4P9W0J5</accession>